<keyword evidence="1" id="KW-0472">Membrane</keyword>
<keyword evidence="1" id="KW-0812">Transmembrane</keyword>
<dbReference type="EMBL" id="MSYM01000018">
    <property type="protein sequence ID" value="OLP04772.1"/>
    <property type="molecule type" value="Genomic_DNA"/>
</dbReference>
<comment type="caution">
    <text evidence="2">The sequence shown here is derived from an EMBL/GenBank/DDBJ whole genome shotgun (WGS) entry which is preliminary data.</text>
</comment>
<dbReference type="Pfam" id="PF05359">
    <property type="entry name" value="DUF748"/>
    <property type="match status" value="2"/>
</dbReference>
<gene>
    <name evidence="2" type="ORF">BLL52_3588</name>
</gene>
<dbReference type="PANTHER" id="PTHR30441:SF8">
    <property type="entry name" value="DUF748 DOMAIN-CONTAINING PROTEIN"/>
    <property type="match status" value="1"/>
</dbReference>
<dbReference type="GO" id="GO:0090313">
    <property type="term" value="P:regulation of protein targeting to membrane"/>
    <property type="evidence" value="ECO:0007669"/>
    <property type="project" value="TreeGrafter"/>
</dbReference>
<evidence type="ECO:0000313" key="3">
    <source>
        <dbReference type="Proteomes" id="UP000185911"/>
    </source>
</evidence>
<dbReference type="Proteomes" id="UP000185911">
    <property type="component" value="Unassembled WGS sequence"/>
</dbReference>
<reference evidence="2 3" key="1">
    <citation type="submission" date="2017-01" db="EMBL/GenBank/DDBJ databases">
        <title>Genome sequence of Rhodoferax antarcticus ANT.BR, a psychrophilic purple nonsulfur bacterium from an Antarctic microbial mat.</title>
        <authorList>
            <person name="Baker J."/>
            <person name="Riester C."/>
            <person name="Skinner B."/>
            <person name="Newell A."/>
            <person name="Swingley W."/>
            <person name="Madigan M."/>
            <person name="Jung D."/>
            <person name="Asao M."/>
            <person name="Chen M."/>
            <person name="Loughlin P."/>
            <person name="Pan H."/>
            <person name="Lin S."/>
            <person name="Li N."/>
            <person name="Shaw J."/>
            <person name="Prado M."/>
            <person name="Sherman C."/>
            <person name="Li X."/>
            <person name="Tang J."/>
            <person name="Blankenship R."/>
            <person name="Zhao T."/>
            <person name="Touchman J."/>
            <person name="Sattley M."/>
        </authorList>
    </citation>
    <scope>NUCLEOTIDE SEQUENCE [LARGE SCALE GENOMIC DNA]</scope>
    <source>
        <strain evidence="2 3">ANT.BR</strain>
    </source>
</reference>
<dbReference type="RefSeq" id="WP_075587724.1">
    <property type="nucleotide sequence ID" value="NZ_MSYM01000018.1"/>
</dbReference>
<dbReference type="PANTHER" id="PTHR30441">
    <property type="entry name" value="DUF748 DOMAIN-CONTAINING PROTEIN"/>
    <property type="match status" value="1"/>
</dbReference>
<name>A0A1Q8Y9P1_9BURK</name>
<evidence type="ECO:0008006" key="4">
    <source>
        <dbReference type="Google" id="ProtNLM"/>
    </source>
</evidence>
<dbReference type="InterPro" id="IPR008023">
    <property type="entry name" value="DUF748"/>
</dbReference>
<sequence length="1290" mass="136969">MTTEQRSLAVTLHSTLAKPWLRRLLWALGGLLMLWAASWLMVPLLLQSQAQSQLSTLLGRQVSVGEVDFRPWSLELSVRDVVVARASSAEQPSVTSENPAQADKSSQFTLRRLYIDMELQSLLRLAPVVDAVVVDSPHLRLTHTGEGHYDVDDILARLAPKPTDPAEPASNALRFALYNLMLSDGLVELTDVPNNKVHKLNQLTLNLPFLSNLDAKRDIVVQPALAFNLNGSQFDSTANTLPFAQTRKTDAQLLVKDLDLAPYLAYLPASLPVRLGSAVLDADLKLAFEQTDKPAVILSGLVSASKVQISAAQVGAARPPASAELLSFDRLSVQLKSVQPLLRQVSLGQVTWTQPHFNLQRNRAGVINVLALTISPAVSDATRNKAVSAIAERAEAEKDLKPANTAAATADAPAWRVSVDSIVLQGGEVAWRDQVPTQPAQLSLTALNLQTSALAWPFSQPTPFDGSAQLAGAALQFKGSATDQAAEVTAQLAGWPLSLAQPYLADVLVPRLEGSVTADLGVRWAAASGKQAAQTALHVKSLSLDKLALREGKKPPLASIGQVQVNDMAVDLGRQSASLGKVQVSQPKLAISRAADGRWMVQDWIRASGTQAATATPAPSIVPTAGPKAVAAKPVANQPTPWQIKLDDLQLSDGSFAFDDQSTPTPVTLDVAGASLQVKNFTNTGRQTFGLNLSARLRHSHTEPGKLAWRGSGALSPLALNGDLNAERLPLHALAPYLSDSLNVNLLRADTSFKGRIGVTQQAAGLALQVKGDARLEDLRVRSLAQAEPFVAAEELLSWKSLSLSGVNLAMAPGVATQLAVKGTVLSDFYARLILSAAGRLNLQNITKEAAAQADAASNATNGIATTPASVVSAASAPAQAATPVSSALAPVIHFGPVSLLGGRVNFTDRFIKPNYSADLTELVGKLSAFSSQTAAGDIQLADLALRGRAEGSATLEVLGKINPLVKPIALDITGKVRDLELAPLSTYSARYAGYGIERGKLSVDVAYKVQPDGMLTASNKVVLNQLKFGDKDPNATSSLPVKLAVALLADRNGVIDIDLPISGSLNDPQFRLLPLVFRIIGNLIVKAITSPFSLLASALSGGGGDELSMVPFDAGSAVLNDQAKTGLDKVARALQDRPTLKMTVVGTASLEVERDDYKRQQLQALVQGEKRRSQPSAEGKETAAALKVTAEDYPALLKSVYKRGDFPKPRNLVGLTKDIPVPEMEALLLAHLDASEAAMQALAVKRGVVVRDYLASLKLPSDRLFLGAAKAVPPEAKWRPRSELNLATE</sequence>
<accession>A0A1Q8Y9P1</accession>
<dbReference type="Gene3D" id="3.30.1330.60">
    <property type="entry name" value="OmpA-like domain"/>
    <property type="match status" value="1"/>
</dbReference>
<dbReference type="InterPro" id="IPR036737">
    <property type="entry name" value="OmpA-like_sf"/>
</dbReference>
<dbReference type="InterPro" id="IPR052894">
    <property type="entry name" value="AsmA-related"/>
</dbReference>
<keyword evidence="1" id="KW-1133">Transmembrane helix</keyword>
<proteinExistence type="predicted"/>
<dbReference type="GO" id="GO:0005886">
    <property type="term" value="C:plasma membrane"/>
    <property type="evidence" value="ECO:0007669"/>
    <property type="project" value="TreeGrafter"/>
</dbReference>
<keyword evidence="3" id="KW-1185">Reference proteome</keyword>
<organism evidence="2 3">
    <name type="scientific">Rhodoferax antarcticus ANT.BR</name>
    <dbReference type="NCBI Taxonomy" id="1111071"/>
    <lineage>
        <taxon>Bacteria</taxon>
        <taxon>Pseudomonadati</taxon>
        <taxon>Pseudomonadota</taxon>
        <taxon>Betaproteobacteria</taxon>
        <taxon>Burkholderiales</taxon>
        <taxon>Comamonadaceae</taxon>
        <taxon>Rhodoferax</taxon>
    </lineage>
</organism>
<feature type="transmembrane region" description="Helical" evidence="1">
    <location>
        <begin position="24"/>
        <end position="46"/>
    </location>
</feature>
<protein>
    <recommendedName>
        <fullName evidence="4">DUF748 domain-containing protein</fullName>
    </recommendedName>
</protein>
<dbReference type="STRING" id="81479.RA876_11835"/>
<evidence type="ECO:0000313" key="2">
    <source>
        <dbReference type="EMBL" id="OLP04772.1"/>
    </source>
</evidence>
<evidence type="ECO:0000256" key="1">
    <source>
        <dbReference type="SAM" id="Phobius"/>
    </source>
</evidence>